<name>A0ABV5KG04_9ACTN</name>
<protein>
    <submittedName>
        <fullName evidence="1">Uncharacterized protein</fullName>
    </submittedName>
</protein>
<dbReference type="EMBL" id="JBHMDG010000037">
    <property type="protein sequence ID" value="MFB9315678.1"/>
    <property type="molecule type" value="Genomic_DNA"/>
</dbReference>
<evidence type="ECO:0000313" key="1">
    <source>
        <dbReference type="EMBL" id="MFB9315678.1"/>
    </source>
</evidence>
<keyword evidence="2" id="KW-1185">Reference proteome</keyword>
<dbReference type="Proteomes" id="UP001589750">
    <property type="component" value="Unassembled WGS sequence"/>
</dbReference>
<evidence type="ECO:0000313" key="2">
    <source>
        <dbReference type="Proteomes" id="UP001589750"/>
    </source>
</evidence>
<proteinExistence type="predicted"/>
<organism evidence="1 2">
    <name type="scientific">Nocardioides plantarum</name>
    <dbReference type="NCBI Taxonomy" id="29299"/>
    <lineage>
        <taxon>Bacteria</taxon>
        <taxon>Bacillati</taxon>
        <taxon>Actinomycetota</taxon>
        <taxon>Actinomycetes</taxon>
        <taxon>Propionibacteriales</taxon>
        <taxon>Nocardioidaceae</taxon>
        <taxon>Nocardioides</taxon>
    </lineage>
</organism>
<dbReference type="RefSeq" id="WP_211350837.1">
    <property type="nucleotide sequence ID" value="NZ_JBHMDG010000037.1"/>
</dbReference>
<reference evidence="1 2" key="1">
    <citation type="submission" date="2024-09" db="EMBL/GenBank/DDBJ databases">
        <authorList>
            <person name="Sun Q."/>
            <person name="Mori K."/>
        </authorList>
    </citation>
    <scope>NUCLEOTIDE SEQUENCE [LARGE SCALE GENOMIC DNA]</scope>
    <source>
        <strain evidence="1 2">JCM 9626</strain>
    </source>
</reference>
<accession>A0ABV5KG04</accession>
<gene>
    <name evidence="1" type="ORF">ACFFRI_21720</name>
</gene>
<sequence>MATPAGRHRVRFRGQIAGVGTTSGTRIVVGRWDDTPLGSFADAMVERPDGHRLLLASHPDVARLVAATYEFDEIRVERFGVLVGPHGWQVRSDSLELDVAVGGVTVLGRLLSVVPDRVATATWWCALTDVVARTVLTGVRTRGEIGERREWYGATAHHRIESASGTFDGETLGTLAPVDPPPRFGFSSTPPRPSVTDVVTTIELDRSVALVGPSTYAACSRARE</sequence>
<comment type="caution">
    <text evidence="1">The sequence shown here is derived from an EMBL/GenBank/DDBJ whole genome shotgun (WGS) entry which is preliminary data.</text>
</comment>